<dbReference type="InterPro" id="IPR023192">
    <property type="entry name" value="TGS-like_dom_sf"/>
</dbReference>
<accession>A0A1G2QYE1</accession>
<dbReference type="GO" id="GO:0016887">
    <property type="term" value="F:ATP hydrolysis activity"/>
    <property type="evidence" value="ECO:0007669"/>
    <property type="project" value="UniProtKB-UniRule"/>
</dbReference>
<dbReference type="GO" id="GO:0005737">
    <property type="term" value="C:cytoplasm"/>
    <property type="evidence" value="ECO:0007669"/>
    <property type="project" value="TreeGrafter"/>
</dbReference>
<dbReference type="GO" id="GO:0005524">
    <property type="term" value="F:ATP binding"/>
    <property type="evidence" value="ECO:0007669"/>
    <property type="project" value="UniProtKB-UniRule"/>
</dbReference>
<dbReference type="InterPro" id="IPR004396">
    <property type="entry name" value="ATPase_YchF/OLA1"/>
</dbReference>
<comment type="caution">
    <text evidence="7">The sequence shown here is derived from an EMBL/GenBank/DDBJ whole genome shotgun (WGS) entry which is preliminary data.</text>
</comment>
<comment type="function">
    <text evidence="5">ATPase that binds to both the 70S ribosome and the 50S ribosomal subunit in a nucleotide-independent manner.</text>
</comment>
<dbReference type="CDD" id="cd01900">
    <property type="entry name" value="YchF"/>
    <property type="match status" value="1"/>
</dbReference>
<dbReference type="InterPro" id="IPR031167">
    <property type="entry name" value="G_OBG"/>
</dbReference>
<name>A0A1G2QYE1_9BACT</name>
<dbReference type="FunFam" id="1.10.150.300:FF:000001">
    <property type="entry name" value="Ribosome-binding ATPase YchF"/>
    <property type="match status" value="1"/>
</dbReference>
<dbReference type="Gene3D" id="3.10.20.30">
    <property type="match status" value="1"/>
</dbReference>
<evidence type="ECO:0000256" key="4">
    <source>
        <dbReference type="ARBA" id="ARBA00022842"/>
    </source>
</evidence>
<dbReference type="SUPFAM" id="SSF52540">
    <property type="entry name" value="P-loop containing nucleoside triphosphate hydrolases"/>
    <property type="match status" value="1"/>
</dbReference>
<dbReference type="PRINTS" id="PR00326">
    <property type="entry name" value="GTP1OBG"/>
</dbReference>
<dbReference type="InterPro" id="IPR012676">
    <property type="entry name" value="TGS-like"/>
</dbReference>
<evidence type="ECO:0000256" key="3">
    <source>
        <dbReference type="ARBA" id="ARBA00022840"/>
    </source>
</evidence>
<keyword evidence="4" id="KW-0460">Magnesium</keyword>
<dbReference type="SUPFAM" id="SSF81271">
    <property type="entry name" value="TGS-like"/>
    <property type="match status" value="1"/>
</dbReference>
<dbReference type="Gene3D" id="3.40.50.300">
    <property type="entry name" value="P-loop containing nucleotide triphosphate hydrolases"/>
    <property type="match status" value="1"/>
</dbReference>
<dbReference type="GO" id="GO:0005525">
    <property type="term" value="F:GTP binding"/>
    <property type="evidence" value="ECO:0007669"/>
    <property type="project" value="InterPro"/>
</dbReference>
<organism evidence="7 8">
    <name type="scientific">Candidatus Wildermuthbacteria bacterium RIFCSPHIGHO2_02_FULL_45_25</name>
    <dbReference type="NCBI Taxonomy" id="1802450"/>
    <lineage>
        <taxon>Bacteria</taxon>
        <taxon>Candidatus Wildermuthiibacteriota</taxon>
    </lineage>
</organism>
<evidence type="ECO:0000313" key="8">
    <source>
        <dbReference type="Proteomes" id="UP000178092"/>
    </source>
</evidence>
<dbReference type="EMBL" id="MHTV01000043">
    <property type="protein sequence ID" value="OHA65645.1"/>
    <property type="molecule type" value="Genomic_DNA"/>
</dbReference>
<dbReference type="HAMAP" id="MF_00944">
    <property type="entry name" value="YchF_OLA1_ATPase"/>
    <property type="match status" value="1"/>
</dbReference>
<dbReference type="PANTHER" id="PTHR23305:SF18">
    <property type="entry name" value="OBG-TYPE G DOMAIN-CONTAINING PROTEIN"/>
    <property type="match status" value="1"/>
</dbReference>
<dbReference type="InterPro" id="IPR027417">
    <property type="entry name" value="P-loop_NTPase"/>
</dbReference>
<evidence type="ECO:0000256" key="1">
    <source>
        <dbReference type="ARBA" id="ARBA00022723"/>
    </source>
</evidence>
<evidence type="ECO:0000313" key="7">
    <source>
        <dbReference type="EMBL" id="OHA65645.1"/>
    </source>
</evidence>
<evidence type="ECO:0000256" key="5">
    <source>
        <dbReference type="HAMAP-Rule" id="MF_00944"/>
    </source>
</evidence>
<gene>
    <name evidence="5" type="primary">ychF</name>
    <name evidence="7" type="ORF">A3C04_01595</name>
</gene>
<protein>
    <recommendedName>
        <fullName evidence="5">Ribosome-binding ATPase YchF</fullName>
    </recommendedName>
</protein>
<feature type="binding site" evidence="5">
    <location>
        <begin position="12"/>
        <end position="17"/>
    </location>
    <ligand>
        <name>ATP</name>
        <dbReference type="ChEBI" id="CHEBI:30616"/>
    </ligand>
</feature>
<sequence length="354" mass="38927">MSLSVGIVGLPNVGKSTLFHALTQKQVDIANYPFCTIDPNVGVVKVPDDRLQKLADFSRSQKVIGAIVEFVDIAGLVRGANKGEGLGNQFLSHIRQVDAIVQVVRCFENEDITHVEESVDPIRDMETIHTELILKDLETVEKRIANLDKEVRGNRKGAKEEQDALQKLHSALNEGNMARAFVVNAPESEEYIKPLFLLSFKPVIYLFNADSEAQATAAIGKAKELGAPFVVMNIKEEDEMAGLSSAEIEELGLSRSKLPELIQKAYDALMLITFFTTGEDETRAWTIERNSTAPRAGAAIHSDFETKFIKASVIHADKLLEAGSYAAAVSKGLVRTEGKEYLVQDGEVVEFKHS</sequence>
<dbReference type="AlphaFoldDB" id="A0A1G2QYE1"/>
<proteinExistence type="inferred from homology"/>
<dbReference type="Gene3D" id="1.10.150.300">
    <property type="entry name" value="TGS-like domain"/>
    <property type="match status" value="1"/>
</dbReference>
<reference evidence="7 8" key="1">
    <citation type="journal article" date="2016" name="Nat. Commun.">
        <title>Thousands of microbial genomes shed light on interconnected biogeochemical processes in an aquifer system.</title>
        <authorList>
            <person name="Anantharaman K."/>
            <person name="Brown C.T."/>
            <person name="Hug L.A."/>
            <person name="Sharon I."/>
            <person name="Castelle C.J."/>
            <person name="Probst A.J."/>
            <person name="Thomas B.C."/>
            <person name="Singh A."/>
            <person name="Wilkins M.J."/>
            <person name="Karaoz U."/>
            <person name="Brodie E.L."/>
            <person name="Williams K.H."/>
            <person name="Hubbard S.S."/>
            <person name="Banfield J.F."/>
        </authorList>
    </citation>
    <scope>NUCLEOTIDE SEQUENCE [LARGE SCALE GENOMIC DNA]</scope>
</reference>
<keyword evidence="2 5" id="KW-0547">Nucleotide-binding</keyword>
<dbReference type="Pfam" id="PF06071">
    <property type="entry name" value="YchF-GTPase_C"/>
    <property type="match status" value="1"/>
</dbReference>
<keyword evidence="1" id="KW-0479">Metal-binding</keyword>
<feature type="domain" description="OBG-type G" evidence="6">
    <location>
        <begin position="3"/>
        <end position="252"/>
    </location>
</feature>
<dbReference type="InterPro" id="IPR012675">
    <property type="entry name" value="Beta-grasp_dom_sf"/>
</dbReference>
<comment type="similarity">
    <text evidence="5">Belongs to the TRAFAC class OBG-HflX-like GTPase superfamily. OBG GTPase family. YchF/OLA1 subfamily.</text>
</comment>
<dbReference type="InterPro" id="IPR041706">
    <property type="entry name" value="YchF_N"/>
</dbReference>
<dbReference type="GO" id="GO:0046872">
    <property type="term" value="F:metal ion binding"/>
    <property type="evidence" value="ECO:0007669"/>
    <property type="project" value="UniProtKB-KW"/>
</dbReference>
<dbReference type="PANTHER" id="PTHR23305">
    <property type="entry name" value="OBG GTPASE FAMILY"/>
    <property type="match status" value="1"/>
</dbReference>
<dbReference type="NCBIfam" id="TIGR00092">
    <property type="entry name" value="redox-regulated ATPase YchF"/>
    <property type="match status" value="1"/>
</dbReference>
<dbReference type="FunFam" id="3.10.20.30:FF:000001">
    <property type="entry name" value="Ribosome-binding ATPase YchF"/>
    <property type="match status" value="1"/>
</dbReference>
<keyword evidence="3 5" id="KW-0067">ATP-binding</keyword>
<dbReference type="Proteomes" id="UP000178092">
    <property type="component" value="Unassembled WGS sequence"/>
</dbReference>
<evidence type="ECO:0000256" key="2">
    <source>
        <dbReference type="ARBA" id="ARBA00022741"/>
    </source>
</evidence>
<dbReference type="InterPro" id="IPR006073">
    <property type="entry name" value="GTP-bd"/>
</dbReference>
<evidence type="ECO:0000259" key="6">
    <source>
        <dbReference type="PROSITE" id="PS51710"/>
    </source>
</evidence>
<dbReference type="PIRSF" id="PIRSF006641">
    <property type="entry name" value="CHP00092"/>
    <property type="match status" value="1"/>
</dbReference>
<dbReference type="GO" id="GO:0043023">
    <property type="term" value="F:ribosomal large subunit binding"/>
    <property type="evidence" value="ECO:0007669"/>
    <property type="project" value="UniProtKB-UniRule"/>
</dbReference>
<dbReference type="Pfam" id="PF01926">
    <property type="entry name" value="MMR_HSR1"/>
    <property type="match status" value="1"/>
</dbReference>
<dbReference type="InterPro" id="IPR013029">
    <property type="entry name" value="YchF_C"/>
</dbReference>
<dbReference type="PROSITE" id="PS51710">
    <property type="entry name" value="G_OBG"/>
    <property type="match status" value="1"/>
</dbReference>